<dbReference type="EMBL" id="JANPWB010000016">
    <property type="protein sequence ID" value="KAJ1080039.1"/>
    <property type="molecule type" value="Genomic_DNA"/>
</dbReference>
<evidence type="ECO:0000256" key="1">
    <source>
        <dbReference type="SAM" id="MobiDB-lite"/>
    </source>
</evidence>
<proteinExistence type="predicted"/>
<feature type="compositionally biased region" description="Polar residues" evidence="1">
    <location>
        <begin position="75"/>
        <end position="85"/>
    </location>
</feature>
<gene>
    <name evidence="2" type="ORF">NDU88_000261</name>
</gene>
<dbReference type="AlphaFoldDB" id="A0AAV7KPG3"/>
<organism evidence="2 3">
    <name type="scientific">Pleurodeles waltl</name>
    <name type="common">Iberian ribbed newt</name>
    <dbReference type="NCBI Taxonomy" id="8319"/>
    <lineage>
        <taxon>Eukaryota</taxon>
        <taxon>Metazoa</taxon>
        <taxon>Chordata</taxon>
        <taxon>Craniata</taxon>
        <taxon>Vertebrata</taxon>
        <taxon>Euteleostomi</taxon>
        <taxon>Amphibia</taxon>
        <taxon>Batrachia</taxon>
        <taxon>Caudata</taxon>
        <taxon>Salamandroidea</taxon>
        <taxon>Salamandridae</taxon>
        <taxon>Pleurodelinae</taxon>
        <taxon>Pleurodeles</taxon>
    </lineage>
</organism>
<evidence type="ECO:0000313" key="3">
    <source>
        <dbReference type="Proteomes" id="UP001066276"/>
    </source>
</evidence>
<accession>A0AAV7KPG3</accession>
<sequence>MAAAKNPRMRPPPQRASRERSSRRERADDCREPLRRRAQLTGHAALPDARRPTAASSTASANPGQPSPHELCLKPNSQSAPERASQTVLVIDEEWQTGVVAERAGILDPAKQTF</sequence>
<name>A0AAV7KPG3_PLEWA</name>
<comment type="caution">
    <text evidence="2">The sequence shown here is derived from an EMBL/GenBank/DDBJ whole genome shotgun (WGS) entry which is preliminary data.</text>
</comment>
<dbReference type="Proteomes" id="UP001066276">
    <property type="component" value="Chromosome 12"/>
</dbReference>
<protein>
    <submittedName>
        <fullName evidence="2">Uncharacterized protein</fullName>
    </submittedName>
</protein>
<evidence type="ECO:0000313" key="2">
    <source>
        <dbReference type="EMBL" id="KAJ1080039.1"/>
    </source>
</evidence>
<feature type="compositionally biased region" description="Basic and acidic residues" evidence="1">
    <location>
        <begin position="16"/>
        <end position="35"/>
    </location>
</feature>
<feature type="region of interest" description="Disordered" evidence="1">
    <location>
        <begin position="1"/>
        <end position="85"/>
    </location>
</feature>
<keyword evidence="3" id="KW-1185">Reference proteome</keyword>
<reference evidence="2" key="1">
    <citation type="journal article" date="2022" name="bioRxiv">
        <title>Sequencing and chromosome-scale assembly of the giantPleurodeles waltlgenome.</title>
        <authorList>
            <person name="Brown T."/>
            <person name="Elewa A."/>
            <person name="Iarovenko S."/>
            <person name="Subramanian E."/>
            <person name="Araus A.J."/>
            <person name="Petzold A."/>
            <person name="Susuki M."/>
            <person name="Suzuki K.-i.T."/>
            <person name="Hayashi T."/>
            <person name="Toyoda A."/>
            <person name="Oliveira C."/>
            <person name="Osipova E."/>
            <person name="Leigh N.D."/>
            <person name="Simon A."/>
            <person name="Yun M.H."/>
        </authorList>
    </citation>
    <scope>NUCLEOTIDE SEQUENCE</scope>
    <source>
        <strain evidence="2">20211129_DDA</strain>
        <tissue evidence="2">Liver</tissue>
    </source>
</reference>